<reference evidence="6" key="1">
    <citation type="submission" date="2020-07" db="EMBL/GenBank/DDBJ databases">
        <authorList>
            <person name="Nieuwenhuis M."/>
            <person name="Van De Peppel L.J.J."/>
        </authorList>
    </citation>
    <scope>NUCLEOTIDE SEQUENCE</scope>
    <source>
        <strain evidence="6">AP01</strain>
        <tissue evidence="6">Mycelium</tissue>
    </source>
</reference>
<keyword evidence="7" id="KW-1185">Reference proteome</keyword>
<comment type="caution">
    <text evidence="6">The sequence shown here is derived from an EMBL/GenBank/DDBJ whole genome shotgun (WGS) entry which is preliminary data.</text>
</comment>
<dbReference type="EMBL" id="JABCKV010000039">
    <property type="protein sequence ID" value="KAG5645453.1"/>
    <property type="molecule type" value="Genomic_DNA"/>
</dbReference>
<dbReference type="InterPro" id="IPR027443">
    <property type="entry name" value="IPNS-like_sf"/>
</dbReference>
<dbReference type="Pfam" id="PF14226">
    <property type="entry name" value="DIOX_N"/>
    <property type="match status" value="1"/>
</dbReference>
<keyword evidence="3" id="KW-0408">Iron</keyword>
<dbReference type="GO" id="GO:0016491">
    <property type="term" value="F:oxidoreductase activity"/>
    <property type="evidence" value="ECO:0007669"/>
    <property type="project" value="UniProtKB-KW"/>
</dbReference>
<accession>A0A9P7GB24</accession>
<dbReference type="InterPro" id="IPR026992">
    <property type="entry name" value="DIOX_N"/>
</dbReference>
<organism evidence="6 7">
    <name type="scientific">Asterophora parasitica</name>
    <dbReference type="NCBI Taxonomy" id="117018"/>
    <lineage>
        <taxon>Eukaryota</taxon>
        <taxon>Fungi</taxon>
        <taxon>Dikarya</taxon>
        <taxon>Basidiomycota</taxon>
        <taxon>Agaricomycotina</taxon>
        <taxon>Agaricomycetes</taxon>
        <taxon>Agaricomycetidae</taxon>
        <taxon>Agaricales</taxon>
        <taxon>Tricholomatineae</taxon>
        <taxon>Lyophyllaceae</taxon>
        <taxon>Asterophora</taxon>
    </lineage>
</organism>
<evidence type="ECO:0000313" key="5">
    <source>
        <dbReference type="EMBL" id="KAG5645449.1"/>
    </source>
</evidence>
<gene>
    <name evidence="5" type="ORF">DXG03_005994</name>
    <name evidence="6" type="ORF">DXG03_005998</name>
</gene>
<reference evidence="6" key="2">
    <citation type="submission" date="2021-10" db="EMBL/GenBank/DDBJ databases">
        <title>Phylogenomics reveals ancestral predisposition of the termite-cultivated fungus Termitomyces towards a domesticated lifestyle.</title>
        <authorList>
            <person name="Auxier B."/>
            <person name="Grum-Grzhimaylo A."/>
            <person name="Cardenas M.E."/>
            <person name="Lodge J.D."/>
            <person name="Laessoe T."/>
            <person name="Pedersen O."/>
            <person name="Smith M.E."/>
            <person name="Kuyper T.W."/>
            <person name="Franco-Molano E.A."/>
            <person name="Baroni T.J."/>
            <person name="Aanen D.K."/>
        </authorList>
    </citation>
    <scope>NUCLEOTIDE SEQUENCE</scope>
    <source>
        <strain evidence="6">AP01</strain>
        <tissue evidence="6">Mycelium</tissue>
    </source>
</reference>
<dbReference type="OrthoDB" id="288590at2759"/>
<dbReference type="GO" id="GO:0046872">
    <property type="term" value="F:metal ion binding"/>
    <property type="evidence" value="ECO:0007669"/>
    <property type="project" value="UniProtKB-KW"/>
</dbReference>
<keyword evidence="2" id="KW-0560">Oxidoreductase</keyword>
<evidence type="ECO:0000256" key="3">
    <source>
        <dbReference type="ARBA" id="ARBA00023004"/>
    </source>
</evidence>
<evidence type="ECO:0000313" key="6">
    <source>
        <dbReference type="EMBL" id="KAG5645453.1"/>
    </source>
</evidence>
<evidence type="ECO:0000259" key="4">
    <source>
        <dbReference type="Pfam" id="PF14226"/>
    </source>
</evidence>
<dbReference type="SUPFAM" id="SSF51197">
    <property type="entry name" value="Clavaminate synthase-like"/>
    <property type="match status" value="1"/>
</dbReference>
<sequence>MATLVGRAEHANTEFKNIPVIDLANIRKSDLNVQKALADEIRDACINVGFFYVKNHGIPEDILHATLDNAKRFFAQPTESKMEIENKKSPAFKGYHPILSGNNNPDNAGDMHEGFEFGWEPLHAAQRNNEEKDGAMAGANVWPSDLPGFREGVLEY</sequence>
<name>A0A9P7GB24_9AGAR</name>
<proteinExistence type="predicted"/>
<dbReference type="PANTHER" id="PTHR10209">
    <property type="entry name" value="OXIDOREDUCTASE, 2OG-FE II OXYGENASE FAMILY PROTEIN"/>
    <property type="match status" value="1"/>
</dbReference>
<evidence type="ECO:0000256" key="1">
    <source>
        <dbReference type="ARBA" id="ARBA00022723"/>
    </source>
</evidence>
<dbReference type="AlphaFoldDB" id="A0A9P7GB24"/>
<evidence type="ECO:0000256" key="2">
    <source>
        <dbReference type="ARBA" id="ARBA00023002"/>
    </source>
</evidence>
<dbReference type="Proteomes" id="UP000775547">
    <property type="component" value="Unassembled WGS sequence"/>
</dbReference>
<dbReference type="Gene3D" id="2.60.120.330">
    <property type="entry name" value="B-lactam Antibiotic, Isopenicillin N Synthase, Chain"/>
    <property type="match status" value="1"/>
</dbReference>
<dbReference type="EMBL" id="JABCKV010000039">
    <property type="protein sequence ID" value="KAG5645449.1"/>
    <property type="molecule type" value="Genomic_DNA"/>
</dbReference>
<keyword evidence="1" id="KW-0479">Metal-binding</keyword>
<dbReference type="PANTHER" id="PTHR10209:SF881">
    <property type="entry name" value="FI07970P-RELATED"/>
    <property type="match status" value="1"/>
</dbReference>
<evidence type="ECO:0000313" key="7">
    <source>
        <dbReference type="Proteomes" id="UP000775547"/>
    </source>
</evidence>
<feature type="domain" description="Non-haem dioxygenase N-terminal" evidence="4">
    <location>
        <begin position="18"/>
        <end position="144"/>
    </location>
</feature>
<protein>
    <recommendedName>
        <fullName evidence="4">Non-haem dioxygenase N-terminal domain-containing protein</fullName>
    </recommendedName>
</protein>